<dbReference type="CTD" id="185"/>
<dbReference type="eggNOG" id="KOG3656">
    <property type="taxonomic scope" value="Eukaryota"/>
</dbReference>
<keyword evidence="6 13" id="KW-0472">Membrane</keyword>
<comment type="function">
    <text evidence="13">Receptor for angiotensin II, a vasoconstricting peptide, which acts as a key regulator of blood pressure and sodium retention by the kidney. The activated receptor in turn couples to G-alpha proteins G(q) and thus activates phospholipase C and increases the cytosolic Ca(2+) concentrations, which in turn triggers cellular responses such as stimulation of protein kinase C.</text>
</comment>
<dbReference type="RefSeq" id="XP_025070485.1">
    <property type="nucleotide sequence ID" value="XM_025214700.1"/>
</dbReference>
<dbReference type="SMART" id="SM01381">
    <property type="entry name" value="7TM_GPCR_Srsx"/>
    <property type="match status" value="1"/>
</dbReference>
<feature type="transmembrane region" description="Helical" evidence="13">
    <location>
        <begin position="238"/>
        <end position="262"/>
    </location>
</feature>
<evidence type="ECO:0000313" key="19">
    <source>
        <dbReference type="RefSeq" id="XP_025070487.1"/>
    </source>
</evidence>
<dbReference type="GO" id="GO:0019229">
    <property type="term" value="P:regulation of vasoconstriction"/>
    <property type="evidence" value="ECO:0007669"/>
    <property type="project" value="UniProtKB-UniRule"/>
</dbReference>
<dbReference type="PRINTS" id="PR00241">
    <property type="entry name" value="ANGIOTENSINR"/>
</dbReference>
<dbReference type="STRING" id="38654.A0A1U8DQ37"/>
<evidence type="ECO:0000256" key="10">
    <source>
        <dbReference type="ARBA" id="ARBA00023224"/>
    </source>
</evidence>
<evidence type="ECO:0000313" key="18">
    <source>
        <dbReference type="RefSeq" id="XP_025070486.1"/>
    </source>
</evidence>
<evidence type="ECO:0000313" key="17">
    <source>
        <dbReference type="RefSeq" id="XP_025070485.1"/>
    </source>
</evidence>
<dbReference type="GO" id="GO:0007204">
    <property type="term" value="P:positive regulation of cytosolic calcium ion concentration"/>
    <property type="evidence" value="ECO:0007669"/>
    <property type="project" value="TreeGrafter"/>
</dbReference>
<dbReference type="RefSeq" id="XP_025070488.1">
    <property type="nucleotide sequence ID" value="XM_025214703.1"/>
</dbReference>
<evidence type="ECO:0000313" key="16">
    <source>
        <dbReference type="RefSeq" id="XP_014379824.1"/>
    </source>
</evidence>
<sequence length="359" mass="41186">MILNSSADETVKRIHVDCPVSGRHPYIYIMVPTVYSIIFIVGIFGNSLVVIVIYCYMKLKTVASIFLLNLALADLCFLMTLPLWAANTAMEYHWPFGNCLCKIASAAVSFNLYASVFLLTCLSIDRYLVIVHPVKSHIRRTMLVARITCIVIWLLAGMASLPVIIHRNIIFAENINMTMCVFRYETHNITLPVGLGLSKNVLGFFIPFLIILTSYTLIWKTLKKAYQIQRNKTRNDDIFKMIVAIVCFFFFSWIPHQVFTFLDVLIQLRVITECNILDIVDTAMPFTICIAYFNNCMNPFFYVFFGKNFKKYFLQLLKYIPPNVRAHPSLTTKMSSLSYQPSENISLSAKKPVMSFNTE</sequence>
<evidence type="ECO:0000256" key="7">
    <source>
        <dbReference type="ARBA" id="ARBA00023157"/>
    </source>
</evidence>
<evidence type="ECO:0000256" key="5">
    <source>
        <dbReference type="ARBA" id="ARBA00023040"/>
    </source>
</evidence>
<evidence type="ECO:0000313" key="15">
    <source>
        <dbReference type="Proteomes" id="UP000189705"/>
    </source>
</evidence>
<dbReference type="KEGG" id="asn:102369755"/>
<dbReference type="RefSeq" id="XP_025070486.1">
    <property type="nucleotide sequence ID" value="XM_025214701.1"/>
</dbReference>
<accession>A0A1U8DQ37</accession>
<dbReference type="PANTHER" id="PTHR10489:SF956">
    <property type="entry name" value="TYPE-1 ANGIOTENSIN II RECEPTOR A"/>
    <property type="match status" value="1"/>
</dbReference>
<dbReference type="PROSITE" id="PS50262">
    <property type="entry name" value="G_PROTEIN_RECEP_F1_2"/>
    <property type="match status" value="1"/>
</dbReference>
<keyword evidence="4 13" id="KW-1133">Transmembrane helix</keyword>
<keyword evidence="3 12" id="KW-0812">Transmembrane</keyword>
<evidence type="ECO:0000256" key="9">
    <source>
        <dbReference type="ARBA" id="ARBA00023180"/>
    </source>
</evidence>
<evidence type="ECO:0000256" key="11">
    <source>
        <dbReference type="ARBA" id="ARBA00046119"/>
    </source>
</evidence>
<feature type="domain" description="G-protein coupled receptors family 1 profile" evidence="14">
    <location>
        <begin position="45"/>
        <end position="302"/>
    </location>
</feature>
<dbReference type="RefSeq" id="XP_014379824.1">
    <property type="nucleotide sequence ID" value="XM_014524338.2"/>
</dbReference>
<dbReference type="AlphaFoldDB" id="A0A1U8DQ37"/>
<evidence type="ECO:0000313" key="20">
    <source>
        <dbReference type="RefSeq" id="XP_025070488.1"/>
    </source>
</evidence>
<evidence type="ECO:0000256" key="8">
    <source>
        <dbReference type="ARBA" id="ARBA00023170"/>
    </source>
</evidence>
<name>A0A1U8DQ37_ALLSI</name>
<dbReference type="GO" id="GO:0006955">
    <property type="term" value="P:immune response"/>
    <property type="evidence" value="ECO:0007669"/>
    <property type="project" value="TreeGrafter"/>
</dbReference>
<proteinExistence type="inferred from homology"/>
<dbReference type="SUPFAM" id="SSF81321">
    <property type="entry name" value="Family A G protein-coupled receptor-like"/>
    <property type="match status" value="1"/>
</dbReference>
<reference evidence="16" key="1">
    <citation type="submission" date="2023-09" db="UniProtKB">
        <authorList>
            <consortium name="RefSeq"/>
        </authorList>
    </citation>
    <scope>IDENTIFICATION</scope>
</reference>
<dbReference type="GeneID" id="102369755"/>
<dbReference type="RefSeq" id="XP_025070487.1">
    <property type="nucleotide sequence ID" value="XM_025214702.1"/>
</dbReference>
<gene>
    <name evidence="16 17 18 19 20 21 22 23" type="primary">AGTR1</name>
</gene>
<keyword evidence="2 13" id="KW-1003">Cell membrane</keyword>
<dbReference type="InterPro" id="IPR000276">
    <property type="entry name" value="GPCR_Rhodpsn"/>
</dbReference>
<evidence type="ECO:0000256" key="6">
    <source>
        <dbReference type="ARBA" id="ARBA00023136"/>
    </source>
</evidence>
<dbReference type="PANTHER" id="PTHR10489">
    <property type="entry name" value="CELL ADHESION MOLECULE"/>
    <property type="match status" value="1"/>
</dbReference>
<comment type="similarity">
    <text evidence="12">Belongs to the G-protein coupled receptor 1 family.</text>
</comment>
<dbReference type="GO" id="GO:0019722">
    <property type="term" value="P:calcium-mediated signaling"/>
    <property type="evidence" value="ECO:0007669"/>
    <property type="project" value="TreeGrafter"/>
</dbReference>
<evidence type="ECO:0000313" key="21">
    <source>
        <dbReference type="RefSeq" id="XP_025070489.1"/>
    </source>
</evidence>
<dbReference type="GO" id="GO:0004945">
    <property type="term" value="F:angiotensin type II receptor activity"/>
    <property type="evidence" value="ECO:0007669"/>
    <property type="project" value="UniProtKB-UniRule"/>
</dbReference>
<keyword evidence="8 12" id="KW-0675">Receptor</keyword>
<dbReference type="Pfam" id="PF00001">
    <property type="entry name" value="7tm_1"/>
    <property type="match status" value="1"/>
</dbReference>
<dbReference type="GO" id="GO:0009897">
    <property type="term" value="C:external side of plasma membrane"/>
    <property type="evidence" value="ECO:0007669"/>
    <property type="project" value="TreeGrafter"/>
</dbReference>
<dbReference type="PROSITE" id="PS00237">
    <property type="entry name" value="G_PROTEIN_RECEP_F1_1"/>
    <property type="match status" value="1"/>
</dbReference>
<dbReference type="InterPro" id="IPR000248">
    <property type="entry name" value="ATII_rcpt"/>
</dbReference>
<feature type="transmembrane region" description="Helical" evidence="13">
    <location>
        <begin position="201"/>
        <end position="218"/>
    </location>
</feature>
<dbReference type="InterPro" id="IPR000190">
    <property type="entry name" value="ATII_AT1_rcpt"/>
</dbReference>
<keyword evidence="9" id="KW-0325">Glycoprotein</keyword>
<keyword evidence="5 12" id="KW-0297">G-protein coupled receptor</keyword>
<dbReference type="GO" id="GO:0030593">
    <property type="term" value="P:neutrophil chemotaxis"/>
    <property type="evidence" value="ECO:0007669"/>
    <property type="project" value="TreeGrafter"/>
</dbReference>
<dbReference type="Gene3D" id="1.20.1070.10">
    <property type="entry name" value="Rhodopsin 7-helix transmembrane proteins"/>
    <property type="match status" value="1"/>
</dbReference>
<dbReference type="PRINTS" id="PR00635">
    <property type="entry name" value="ANGIOTENSN1R"/>
</dbReference>
<feature type="transmembrane region" description="Helical" evidence="13">
    <location>
        <begin position="143"/>
        <end position="165"/>
    </location>
</feature>
<dbReference type="RefSeq" id="XP_025070489.1">
    <property type="nucleotide sequence ID" value="XM_025214704.1"/>
</dbReference>
<feature type="transmembrane region" description="Helical" evidence="13">
    <location>
        <begin position="63"/>
        <end position="83"/>
    </location>
</feature>
<dbReference type="GO" id="GO:0019957">
    <property type="term" value="F:C-C chemokine binding"/>
    <property type="evidence" value="ECO:0007669"/>
    <property type="project" value="TreeGrafter"/>
</dbReference>
<dbReference type="RefSeq" id="XP_025070490.1">
    <property type="nucleotide sequence ID" value="XM_025214705.1"/>
</dbReference>
<feature type="transmembrane region" description="Helical" evidence="13">
    <location>
        <begin position="282"/>
        <end position="305"/>
    </location>
</feature>
<dbReference type="PRINTS" id="PR00237">
    <property type="entry name" value="GPCRRHODOPSN"/>
</dbReference>
<evidence type="ECO:0000256" key="12">
    <source>
        <dbReference type="RuleBase" id="RU000688"/>
    </source>
</evidence>
<dbReference type="FunFam" id="1.20.1070.10:FF:000088">
    <property type="entry name" value="Angiotensin II receptor type 1"/>
    <property type="match status" value="1"/>
</dbReference>
<organism evidence="16">
    <name type="scientific">Alligator sinensis</name>
    <name type="common">Chinese alligator</name>
    <dbReference type="NCBI Taxonomy" id="38654"/>
    <lineage>
        <taxon>Eukaryota</taxon>
        <taxon>Metazoa</taxon>
        <taxon>Chordata</taxon>
        <taxon>Craniata</taxon>
        <taxon>Vertebrata</taxon>
        <taxon>Euteleostomi</taxon>
        <taxon>Archelosauria</taxon>
        <taxon>Archosauria</taxon>
        <taxon>Crocodylia</taxon>
        <taxon>Alligatoridae</taxon>
        <taxon>Alligatorinae</taxon>
        <taxon>Alligator</taxon>
    </lineage>
</organism>
<evidence type="ECO:0000256" key="13">
    <source>
        <dbReference type="RuleBase" id="RU368058"/>
    </source>
</evidence>
<dbReference type="Proteomes" id="UP000189705">
    <property type="component" value="Unplaced"/>
</dbReference>
<evidence type="ECO:0000313" key="22">
    <source>
        <dbReference type="RefSeq" id="XP_025070490.1"/>
    </source>
</evidence>
<evidence type="ECO:0000313" key="23">
    <source>
        <dbReference type="RefSeq" id="XP_025070491.1"/>
    </source>
</evidence>
<dbReference type="CDD" id="cd15192">
    <property type="entry name" value="7tmA_AT1R"/>
    <property type="match status" value="1"/>
</dbReference>
<evidence type="ECO:0000256" key="4">
    <source>
        <dbReference type="ARBA" id="ARBA00022989"/>
    </source>
</evidence>
<keyword evidence="7" id="KW-1015">Disulfide bond</keyword>
<comment type="function">
    <text evidence="11">Receptor for angiotensin II, a vasoconstricting peptide, which acts as a key regulator of blood pressure and sodium retention by the kidney. The activated receptor in turn couples to G-alpha proteins G(q) (GNAQ, GNA11, GNA14 or GNA15) and thus activates phospholipase C and increases the cytosolic Ca(2+) concentrations, which in turn triggers cellular responses such as stimulation of protein kinase C.</text>
</comment>
<evidence type="ECO:0000256" key="1">
    <source>
        <dbReference type="ARBA" id="ARBA00004651"/>
    </source>
</evidence>
<keyword evidence="10 12" id="KW-0807">Transducer</keyword>
<comment type="subcellular location">
    <subcellularLocation>
        <location evidence="1 13">Cell membrane</location>
        <topology evidence="1 13">Multi-pass membrane protein</topology>
    </subcellularLocation>
</comment>
<dbReference type="InterPro" id="IPR050119">
    <property type="entry name" value="CCR1-9-like"/>
</dbReference>
<dbReference type="GO" id="GO:0001596">
    <property type="term" value="F:angiotensin type I receptor activity"/>
    <property type="evidence" value="ECO:0007669"/>
    <property type="project" value="UniProtKB-UniRule"/>
</dbReference>
<keyword evidence="15" id="KW-1185">Reference proteome</keyword>
<dbReference type="InterPro" id="IPR017452">
    <property type="entry name" value="GPCR_Rhodpsn_7TM"/>
</dbReference>
<dbReference type="RefSeq" id="XP_025070491.1">
    <property type="nucleotide sequence ID" value="XM_025214706.1"/>
</dbReference>
<evidence type="ECO:0000256" key="2">
    <source>
        <dbReference type="ARBA" id="ARBA00022475"/>
    </source>
</evidence>
<dbReference type="GO" id="GO:0016493">
    <property type="term" value="F:C-C chemokine receptor activity"/>
    <property type="evidence" value="ECO:0007669"/>
    <property type="project" value="TreeGrafter"/>
</dbReference>
<evidence type="ECO:0000256" key="3">
    <source>
        <dbReference type="ARBA" id="ARBA00022692"/>
    </source>
</evidence>
<feature type="transmembrane region" description="Helical" evidence="13">
    <location>
        <begin position="103"/>
        <end position="122"/>
    </location>
</feature>
<protein>
    <recommendedName>
        <fullName evidence="13">Type-1 angiotensin II receptor</fullName>
    </recommendedName>
</protein>
<feature type="transmembrane region" description="Helical" evidence="13">
    <location>
        <begin position="34"/>
        <end position="56"/>
    </location>
</feature>
<evidence type="ECO:0000259" key="14">
    <source>
        <dbReference type="PROSITE" id="PS50262"/>
    </source>
</evidence>